<protein>
    <submittedName>
        <fullName evidence="2">Uncharacterized protein</fullName>
    </submittedName>
</protein>
<evidence type="ECO:0000256" key="1">
    <source>
        <dbReference type="SAM" id="Phobius"/>
    </source>
</evidence>
<keyword evidence="1" id="KW-1133">Transmembrane helix</keyword>
<dbReference type="Proteomes" id="UP000027037">
    <property type="component" value="Unassembled WGS sequence"/>
</dbReference>
<gene>
    <name evidence="2" type="ORF">HY29_01575</name>
</gene>
<keyword evidence="1" id="KW-0472">Membrane</keyword>
<keyword evidence="3" id="KW-1185">Reference proteome</keyword>
<dbReference type="PATRIC" id="fig|1280946.3.peg.1386"/>
<organism evidence="2 3">
    <name type="scientific">Hyphomonas beringensis</name>
    <dbReference type="NCBI Taxonomy" id="1280946"/>
    <lineage>
        <taxon>Bacteria</taxon>
        <taxon>Pseudomonadati</taxon>
        <taxon>Pseudomonadota</taxon>
        <taxon>Alphaproteobacteria</taxon>
        <taxon>Hyphomonadales</taxon>
        <taxon>Hyphomonadaceae</taxon>
        <taxon>Hyphomonas</taxon>
    </lineage>
</organism>
<dbReference type="EMBL" id="AWFF01000032">
    <property type="protein sequence ID" value="KCZ54921.1"/>
    <property type="molecule type" value="Genomic_DNA"/>
</dbReference>
<evidence type="ECO:0000313" key="2">
    <source>
        <dbReference type="EMBL" id="KCZ54921.1"/>
    </source>
</evidence>
<keyword evidence="1" id="KW-0812">Transmembrane</keyword>
<comment type="caution">
    <text evidence="2">The sequence shown here is derived from an EMBL/GenBank/DDBJ whole genome shotgun (WGS) entry which is preliminary data.</text>
</comment>
<name>A0A062U3K2_9PROT</name>
<dbReference type="STRING" id="1280946.HY29_01575"/>
<accession>A0A062U3K2</accession>
<sequence length="233" mass="27109">MLEFITQGPGGFCSWLSNQGAQCSTPVFALNIWNLLSGFVLFLIGWMVAAFIIRYRSLHTFQITHGITLPHRSMDDVNIIKMHPYRMRDLLEEKRLAKLGPKELTAKLNEKYENRYFVVIFRENSKTVLKRELKILPVWVKTKENEVRADGETARLLKKGSASLRDDDTDSSHGVDGVFDLFVRPIRWWDVRHWLFHPNREVKVGVRVAFFITALEYSSDIWRVIRAVLTAPF</sequence>
<feature type="transmembrane region" description="Helical" evidence="1">
    <location>
        <begin position="32"/>
        <end position="53"/>
    </location>
</feature>
<reference evidence="2 3" key="1">
    <citation type="journal article" date="2014" name="Antonie Van Leeuwenhoek">
        <title>Hyphomonas beringensis sp. nov. and Hyphomonas chukchiensis sp. nov., isolated from surface seawater of the Bering Sea and Chukchi Sea.</title>
        <authorList>
            <person name="Li C."/>
            <person name="Lai Q."/>
            <person name="Li G."/>
            <person name="Dong C."/>
            <person name="Wang J."/>
            <person name="Liao Y."/>
            <person name="Shao Z."/>
        </authorList>
    </citation>
    <scope>NUCLEOTIDE SEQUENCE [LARGE SCALE GENOMIC DNA]</scope>
    <source>
        <strain evidence="2 3">25B14_1</strain>
    </source>
</reference>
<dbReference type="AlphaFoldDB" id="A0A062U3K2"/>
<proteinExistence type="predicted"/>
<evidence type="ECO:0000313" key="3">
    <source>
        <dbReference type="Proteomes" id="UP000027037"/>
    </source>
</evidence>